<reference evidence="2" key="1">
    <citation type="submission" date="2024-06" db="EMBL/GenBank/DDBJ databases">
        <title>Mesorhizobium karijinii sp. nov., a symbiont of the iconic Swainsona formosa from arid Australia.</title>
        <authorList>
            <person name="Hill Y.J."/>
            <person name="Watkin E.L.J."/>
            <person name="O'Hara G.W."/>
            <person name="Terpolilli J."/>
            <person name="Tye M.L."/>
            <person name="Kohlmeier M.G."/>
        </authorList>
    </citation>
    <scope>NUCLEOTIDE SEQUENCE</scope>
    <source>
        <strain evidence="2">WSM2240</strain>
    </source>
</reference>
<accession>A0AAU8CSY0</accession>
<evidence type="ECO:0000256" key="1">
    <source>
        <dbReference type="SAM" id="MobiDB-lite"/>
    </source>
</evidence>
<feature type="compositionally biased region" description="Polar residues" evidence="1">
    <location>
        <begin position="343"/>
        <end position="359"/>
    </location>
</feature>
<evidence type="ECO:0008006" key="3">
    <source>
        <dbReference type="Google" id="ProtNLM"/>
    </source>
</evidence>
<name>A0AAU8CSY0_9HYPH</name>
<sequence>MAAAPKGAALEELVRAYFARQGFFALRGVSLRFDEEEVTDIDVWLYGRQSASLRTRTIVDVKDKRSPKAFERILWTRGVQLALGCDRGVVATTDNNPKIVRFAQQQKVALLTRQFLERLQKNVSTETRQSAEQFVANIQSNPNHKQDGDWLRRIADAKSALISLSGYPAFNKAISTFRFFGERAETRPLHREQALRGAYIAAALACIALDSALERSVYEDAATRFRSIANGVTYGDAGDGRVQSSIDSVLTVLSGAMENGRVVATQARDAFERLFEQVRSDIIAEFFSREHNSSSLFSVAREFDEKAHSIDPLTMLDLSTEAKSVLGVFADFVAVKRGPLFAGQSQRSSGNRASETGQPKSADDQEPSKLKQDKLL</sequence>
<dbReference type="AlphaFoldDB" id="A0AAU8CSY0"/>
<protein>
    <recommendedName>
        <fullName evidence="3">Restriction endonuclease type IV Mrr domain-containing protein</fullName>
    </recommendedName>
</protein>
<evidence type="ECO:0000313" key="2">
    <source>
        <dbReference type="EMBL" id="XCG49937.1"/>
    </source>
</evidence>
<feature type="compositionally biased region" description="Basic and acidic residues" evidence="1">
    <location>
        <begin position="361"/>
        <end position="376"/>
    </location>
</feature>
<dbReference type="SUPFAM" id="SSF52980">
    <property type="entry name" value="Restriction endonuclease-like"/>
    <property type="match status" value="1"/>
</dbReference>
<dbReference type="RefSeq" id="WP_353642534.1">
    <property type="nucleotide sequence ID" value="NZ_CP159253.1"/>
</dbReference>
<feature type="region of interest" description="Disordered" evidence="1">
    <location>
        <begin position="342"/>
        <end position="376"/>
    </location>
</feature>
<gene>
    <name evidence="2" type="ORF">ABVK50_05400</name>
</gene>
<dbReference type="EMBL" id="CP159253">
    <property type="protein sequence ID" value="XCG49937.1"/>
    <property type="molecule type" value="Genomic_DNA"/>
</dbReference>
<organism evidence="2">
    <name type="scientific">Mesorhizobium sp. WSM2240</name>
    <dbReference type="NCBI Taxonomy" id="3228851"/>
    <lineage>
        <taxon>Bacteria</taxon>
        <taxon>Pseudomonadati</taxon>
        <taxon>Pseudomonadota</taxon>
        <taxon>Alphaproteobacteria</taxon>
        <taxon>Hyphomicrobiales</taxon>
        <taxon>Phyllobacteriaceae</taxon>
        <taxon>Mesorhizobium</taxon>
    </lineage>
</organism>
<proteinExistence type="predicted"/>
<dbReference type="InterPro" id="IPR011335">
    <property type="entry name" value="Restrct_endonuc-II-like"/>
</dbReference>